<evidence type="ECO:0000256" key="2">
    <source>
        <dbReference type="ARBA" id="ARBA00008725"/>
    </source>
</evidence>
<dbReference type="CDD" id="cd13565">
    <property type="entry name" value="PBP2_PstS"/>
    <property type="match status" value="1"/>
</dbReference>
<dbReference type="OrthoDB" id="9801510at2"/>
<dbReference type="AlphaFoldDB" id="A0A348HHT0"/>
<dbReference type="PIRSF" id="PIRSF002756">
    <property type="entry name" value="PstS"/>
    <property type="match status" value="1"/>
</dbReference>
<evidence type="ECO:0000256" key="6">
    <source>
        <dbReference type="ARBA" id="ARBA00022592"/>
    </source>
</evidence>
<dbReference type="PANTHER" id="PTHR42996">
    <property type="entry name" value="PHOSPHATE-BINDING PROTEIN PSTS"/>
    <property type="match status" value="1"/>
</dbReference>
<keyword evidence="6 7" id="KW-0592">Phosphate transport</keyword>
<dbReference type="KEGG" id="zpl:ZBT109_2452"/>
<protein>
    <recommendedName>
        <fullName evidence="4 7">Phosphate-binding protein PstS</fullName>
    </recommendedName>
</protein>
<keyword evidence="8" id="KW-0732">Signal</keyword>
<keyword evidence="5 7" id="KW-0813">Transport</keyword>
<evidence type="ECO:0000256" key="3">
    <source>
        <dbReference type="ARBA" id="ARBA00011529"/>
    </source>
</evidence>
<dbReference type="Pfam" id="PF12849">
    <property type="entry name" value="PBP_like_2"/>
    <property type="match status" value="1"/>
</dbReference>
<keyword evidence="11" id="KW-1185">Reference proteome</keyword>
<dbReference type="GO" id="GO:0042301">
    <property type="term" value="F:phosphate ion binding"/>
    <property type="evidence" value="ECO:0007669"/>
    <property type="project" value="InterPro"/>
</dbReference>
<dbReference type="EMBL" id="AP018933">
    <property type="protein sequence ID" value="BBG31182.1"/>
    <property type="molecule type" value="Genomic_DNA"/>
</dbReference>
<evidence type="ECO:0000256" key="7">
    <source>
        <dbReference type="PIRNR" id="PIRNR002756"/>
    </source>
</evidence>
<name>A0A348HHT0_9GAMM</name>
<dbReference type="NCBIfam" id="NF008171">
    <property type="entry name" value="PRK10918.1"/>
    <property type="match status" value="1"/>
</dbReference>
<dbReference type="InterPro" id="IPR024370">
    <property type="entry name" value="PBP_domain"/>
</dbReference>
<dbReference type="Gene3D" id="3.40.190.10">
    <property type="entry name" value="Periplasmic binding protein-like II"/>
    <property type="match status" value="2"/>
</dbReference>
<dbReference type="RefSeq" id="WP_027705221.1">
    <property type="nucleotide sequence ID" value="NZ_AP018933.1"/>
</dbReference>
<comment type="subunit">
    <text evidence="3 7">The complex is composed of two ATP-binding proteins (PstB), two transmembrane proteins (PstC and PstA) and a solute-binding protein (PstS).</text>
</comment>
<dbReference type="STRING" id="1123510.GCA_000620025_02135"/>
<comment type="function">
    <text evidence="1 7">Part of the ABC transporter complex PstSACB involved in phosphate import.</text>
</comment>
<feature type="chain" id="PRO_5017054588" description="Phosphate-binding protein PstS" evidence="8">
    <location>
        <begin position="21"/>
        <end position="346"/>
    </location>
</feature>
<reference evidence="10 11" key="1">
    <citation type="submission" date="2018-09" db="EMBL/GenBank/DDBJ databases">
        <title>Zymobacter palmae IAM14233 (=T109) whole genome analysis.</title>
        <authorList>
            <person name="Yanase H."/>
        </authorList>
    </citation>
    <scope>NUCLEOTIDE SEQUENCE [LARGE SCALE GENOMIC DNA]</scope>
    <source>
        <strain evidence="10 11">IAM14233</strain>
    </source>
</reference>
<dbReference type="InterPro" id="IPR050962">
    <property type="entry name" value="Phosphate-bind_PstS"/>
</dbReference>
<evidence type="ECO:0000259" key="9">
    <source>
        <dbReference type="Pfam" id="PF12849"/>
    </source>
</evidence>
<dbReference type="InterPro" id="IPR005673">
    <property type="entry name" value="ABC_phos-bd_PstS"/>
</dbReference>
<dbReference type="GO" id="GO:0035435">
    <property type="term" value="P:phosphate ion transmembrane transport"/>
    <property type="evidence" value="ECO:0007669"/>
    <property type="project" value="InterPro"/>
</dbReference>
<gene>
    <name evidence="10" type="ORF">ZBT109_2452</name>
</gene>
<proteinExistence type="inferred from homology"/>
<evidence type="ECO:0000313" key="11">
    <source>
        <dbReference type="Proteomes" id="UP000267342"/>
    </source>
</evidence>
<feature type="signal peptide" evidence="8">
    <location>
        <begin position="1"/>
        <end position="20"/>
    </location>
</feature>
<feature type="domain" description="PBP" evidence="9">
    <location>
        <begin position="20"/>
        <end position="303"/>
    </location>
</feature>
<evidence type="ECO:0000256" key="4">
    <source>
        <dbReference type="ARBA" id="ARBA00021889"/>
    </source>
</evidence>
<organism evidence="10 11">
    <name type="scientific">Zymobacter palmae</name>
    <dbReference type="NCBI Taxonomy" id="33074"/>
    <lineage>
        <taxon>Bacteria</taxon>
        <taxon>Pseudomonadati</taxon>
        <taxon>Pseudomonadota</taxon>
        <taxon>Gammaproteobacteria</taxon>
        <taxon>Oceanospirillales</taxon>
        <taxon>Halomonadaceae</taxon>
        <taxon>Zymobacter group</taxon>
        <taxon>Zymobacter</taxon>
    </lineage>
</organism>
<evidence type="ECO:0000313" key="10">
    <source>
        <dbReference type="EMBL" id="BBG31182.1"/>
    </source>
</evidence>
<comment type="similarity">
    <text evidence="2 7">Belongs to the PstS family.</text>
</comment>
<dbReference type="PANTHER" id="PTHR42996:SF1">
    <property type="entry name" value="PHOSPHATE-BINDING PROTEIN PSTS"/>
    <property type="match status" value="1"/>
</dbReference>
<dbReference type="Proteomes" id="UP000267342">
    <property type="component" value="Chromosome"/>
</dbReference>
<evidence type="ECO:0000256" key="5">
    <source>
        <dbReference type="ARBA" id="ARBA00022448"/>
    </source>
</evidence>
<sequence>MLKRTTIALTMLLSAPLVQAAPTVTGAGATFPYPVYTRWADDYQDAKNVAINYQGIGSGGGIAQIKARTVTFGASDVPMSAEDQQKAGLVQWPMIMGGVVPIVNLGAALGGNSLKLDGETLAAIYSGDITRWNDARIKALNPDINLPDLAITPVHRAEGSGTNYLFTHYLSEVSPAFKQKVGEGNTVPWPNGIGAQANGGVASRVQGTVGAIGYVEYAYARQNKVATVVLKNRDGGYVTPGADSFSAAARHADWKNAPGLALVLTNQPGKDSWPITGVSYILMPVKPADAAAAKEALAFFNWAYVSGKDTAAALDYVAMPKNVIDQVEHDVWSKITDGSTPLWPAQ</sequence>
<evidence type="ECO:0000256" key="8">
    <source>
        <dbReference type="SAM" id="SignalP"/>
    </source>
</evidence>
<accession>A0A348HHT0</accession>
<dbReference type="GO" id="GO:0043190">
    <property type="term" value="C:ATP-binding cassette (ABC) transporter complex"/>
    <property type="evidence" value="ECO:0007669"/>
    <property type="project" value="InterPro"/>
</dbReference>
<dbReference type="NCBIfam" id="TIGR00975">
    <property type="entry name" value="3a0107s03"/>
    <property type="match status" value="1"/>
</dbReference>
<dbReference type="SUPFAM" id="SSF53850">
    <property type="entry name" value="Periplasmic binding protein-like II"/>
    <property type="match status" value="1"/>
</dbReference>
<evidence type="ECO:0000256" key="1">
    <source>
        <dbReference type="ARBA" id="ARBA00002841"/>
    </source>
</evidence>